<evidence type="ECO:0000313" key="2">
    <source>
        <dbReference type="EMBL" id="MBB5872351.1"/>
    </source>
</evidence>
<organism evidence="2 3">
    <name type="scientific">Allocatelliglobosispora scoriae</name>
    <dbReference type="NCBI Taxonomy" id="643052"/>
    <lineage>
        <taxon>Bacteria</taxon>
        <taxon>Bacillati</taxon>
        <taxon>Actinomycetota</taxon>
        <taxon>Actinomycetes</taxon>
        <taxon>Micromonosporales</taxon>
        <taxon>Micromonosporaceae</taxon>
        <taxon>Allocatelliglobosispora</taxon>
    </lineage>
</organism>
<feature type="signal peptide" evidence="1">
    <location>
        <begin position="1"/>
        <end position="23"/>
    </location>
</feature>
<dbReference type="PROSITE" id="PS51257">
    <property type="entry name" value="PROKAR_LIPOPROTEIN"/>
    <property type="match status" value="1"/>
</dbReference>
<name>A0A841C0D6_9ACTN</name>
<evidence type="ECO:0000313" key="3">
    <source>
        <dbReference type="Proteomes" id="UP000587527"/>
    </source>
</evidence>
<keyword evidence="1" id="KW-0732">Signal</keyword>
<comment type="caution">
    <text evidence="2">The sequence shown here is derived from an EMBL/GenBank/DDBJ whole genome shotgun (WGS) entry which is preliminary data.</text>
</comment>
<evidence type="ECO:0000256" key="1">
    <source>
        <dbReference type="SAM" id="SignalP"/>
    </source>
</evidence>
<accession>A0A841C0D6</accession>
<protein>
    <recommendedName>
        <fullName evidence="4">DUF3558 domain-containing protein</fullName>
    </recommendedName>
</protein>
<proteinExistence type="predicted"/>
<gene>
    <name evidence="2" type="ORF">F4553_005785</name>
</gene>
<dbReference type="AlphaFoldDB" id="A0A841C0D6"/>
<dbReference type="Proteomes" id="UP000587527">
    <property type="component" value="Unassembled WGS sequence"/>
</dbReference>
<evidence type="ECO:0008006" key="4">
    <source>
        <dbReference type="Google" id="ProtNLM"/>
    </source>
</evidence>
<feature type="chain" id="PRO_5032773329" description="DUF3558 domain-containing protein" evidence="1">
    <location>
        <begin position="24"/>
        <end position="176"/>
    </location>
</feature>
<sequence>MRRWLSAAAIVVALAGCDVQADASVPEPPLEPAAKAGGACELLDFELLQHMLGARYAVAASAGQDTTMTCVARTADDPYPEVTLAVAPSIADVAVFKAKVQPKGSIVVEGLGKVAYRAELPAADGTGPALEVGWLAANARLLWLRVTVPSGASAGELGLRLVVLAQEIDKVKPAAK</sequence>
<reference evidence="2 3" key="1">
    <citation type="submission" date="2020-08" db="EMBL/GenBank/DDBJ databases">
        <title>Sequencing the genomes of 1000 actinobacteria strains.</title>
        <authorList>
            <person name="Klenk H.-P."/>
        </authorList>
    </citation>
    <scope>NUCLEOTIDE SEQUENCE [LARGE SCALE GENOMIC DNA]</scope>
    <source>
        <strain evidence="2 3">DSM 45362</strain>
    </source>
</reference>
<dbReference type="EMBL" id="JACHMN010000003">
    <property type="protein sequence ID" value="MBB5872351.1"/>
    <property type="molecule type" value="Genomic_DNA"/>
</dbReference>
<keyword evidence="3" id="KW-1185">Reference proteome</keyword>